<dbReference type="InterPro" id="IPR041414">
    <property type="entry name" value="Raco-like_middle"/>
</dbReference>
<dbReference type="Proteomes" id="UP000605805">
    <property type="component" value="Unassembled WGS sequence"/>
</dbReference>
<accession>A0A833DTV7</accession>
<dbReference type="EMBL" id="DQTV01000008">
    <property type="protein sequence ID" value="HIP56524.1"/>
    <property type="molecule type" value="Genomic_DNA"/>
</dbReference>
<dbReference type="InterPro" id="IPR052911">
    <property type="entry name" value="Corrinoid_activation_enz"/>
</dbReference>
<name>A0A833DTV7_9CREN</name>
<dbReference type="AlphaFoldDB" id="A0A833DTV7"/>
<organism evidence="3 4">
    <name type="scientific">Ignisphaera aggregans</name>
    <dbReference type="NCBI Taxonomy" id="334771"/>
    <lineage>
        <taxon>Archaea</taxon>
        <taxon>Thermoproteota</taxon>
        <taxon>Thermoprotei</taxon>
        <taxon>Desulfurococcales</taxon>
        <taxon>Desulfurococcaceae</taxon>
        <taxon>Ignisphaera</taxon>
    </lineage>
</organism>
<sequence length="257" mass="28519">MPIVEIGSRAIEVAYGSNLGQELAKHGILHLPCGGRGLCGKCLVKVWGEVSPPTAIERLRGVKPPLRLACQVRVLGDTRVELISMPQKPVSVLSMDIPIREPRPMFRVVNEVPAVSKALLFDYSKCGETVKSLVEVWDLGFLGAVEGDCDIYRAILIDVGTTTIHYAIVDEKGNTLWEDRKLNPQLVYGADVVTRISKALEDRDVYRNLVEILRKEVIELVDSTPCIAMGFSCWKQCYDEFSPWSTPRNSCSKTVST</sequence>
<dbReference type="PANTHER" id="PTHR42895:SF2">
    <property type="entry name" value="IRON-SULFUR CLUSTER PROTEIN"/>
    <property type="match status" value="1"/>
</dbReference>
<dbReference type="Gene3D" id="3.10.20.30">
    <property type="match status" value="1"/>
</dbReference>
<dbReference type="InterPro" id="IPR042259">
    <property type="entry name" value="Raco-like_middle_sf"/>
</dbReference>
<dbReference type="Gene3D" id="3.30.420.480">
    <property type="entry name" value="Domain of unknown function (DUF4445)"/>
    <property type="match status" value="1"/>
</dbReference>
<proteinExistence type="predicted"/>
<evidence type="ECO:0000313" key="3">
    <source>
        <dbReference type="EMBL" id="HIP56524.1"/>
    </source>
</evidence>
<feature type="domain" description="RACo-like middle region" evidence="2">
    <location>
        <begin position="155"/>
        <end position="222"/>
    </location>
</feature>
<comment type="caution">
    <text evidence="3">The sequence shown here is derived from an EMBL/GenBank/DDBJ whole genome shotgun (WGS) entry which is preliminary data.</text>
</comment>
<dbReference type="InterPro" id="IPR012675">
    <property type="entry name" value="Beta-grasp_dom_sf"/>
</dbReference>
<protein>
    <submittedName>
        <fullName evidence="3">DUF4445 domain-containing protein</fullName>
    </submittedName>
</protein>
<dbReference type="CDD" id="cd00207">
    <property type="entry name" value="fer2"/>
    <property type="match status" value="1"/>
</dbReference>
<dbReference type="GO" id="GO:0051536">
    <property type="term" value="F:iron-sulfur cluster binding"/>
    <property type="evidence" value="ECO:0007669"/>
    <property type="project" value="InterPro"/>
</dbReference>
<evidence type="ECO:0000259" key="1">
    <source>
        <dbReference type="Pfam" id="PF00111"/>
    </source>
</evidence>
<feature type="domain" description="2Fe-2S ferredoxin-type" evidence="1">
    <location>
        <begin position="9"/>
        <end position="74"/>
    </location>
</feature>
<evidence type="ECO:0000259" key="2">
    <source>
        <dbReference type="Pfam" id="PF17651"/>
    </source>
</evidence>
<reference evidence="3" key="1">
    <citation type="journal article" date="2020" name="ISME J.">
        <title>Gammaproteobacteria mediating utilization of methyl-, sulfur- and petroleum organic compounds in deep ocean hydrothermal plumes.</title>
        <authorList>
            <person name="Zhou Z."/>
            <person name="Liu Y."/>
            <person name="Pan J."/>
            <person name="Cron B.R."/>
            <person name="Toner B.M."/>
            <person name="Anantharaman K."/>
            <person name="Breier J.A."/>
            <person name="Dick G.J."/>
            <person name="Li M."/>
        </authorList>
    </citation>
    <scope>NUCLEOTIDE SEQUENCE</scope>
    <source>
        <strain evidence="3">SZUA-1435</strain>
    </source>
</reference>
<gene>
    <name evidence="3" type="ORF">EYH02_00410</name>
</gene>
<feature type="non-terminal residue" evidence="3">
    <location>
        <position position="257"/>
    </location>
</feature>
<dbReference type="PANTHER" id="PTHR42895">
    <property type="entry name" value="IRON-SULFUR CLUSTER-BINDING PROTEIN-RELATED"/>
    <property type="match status" value="1"/>
</dbReference>
<dbReference type="InterPro" id="IPR001041">
    <property type="entry name" value="2Fe-2S_ferredoxin-type"/>
</dbReference>
<evidence type="ECO:0000313" key="4">
    <source>
        <dbReference type="Proteomes" id="UP000605805"/>
    </source>
</evidence>
<dbReference type="SUPFAM" id="SSF54292">
    <property type="entry name" value="2Fe-2S ferredoxin-like"/>
    <property type="match status" value="1"/>
</dbReference>
<dbReference type="Pfam" id="PF00111">
    <property type="entry name" value="Fer2"/>
    <property type="match status" value="1"/>
</dbReference>
<dbReference type="Pfam" id="PF17651">
    <property type="entry name" value="Raco_middle"/>
    <property type="match status" value="1"/>
</dbReference>
<dbReference type="InterPro" id="IPR036010">
    <property type="entry name" value="2Fe-2S_ferredoxin-like_sf"/>
</dbReference>